<protein>
    <submittedName>
        <fullName evidence="3">Uncharacterized protein</fullName>
    </submittedName>
</protein>
<sequence length="131" mass="14760">MTDPDQTGDNETTSAMTRFRWTNDGLAAVLIVSEVGILAGALYTGYQLPDEFWWVVEFSVLLAAAWAFGDAAFANVAKVFGGGGRDGRPRPRRRRPPARDIARDVQEERGRERSRSERAREQERDENGNFR</sequence>
<dbReference type="AlphaFoldDB" id="A0A830FLG5"/>
<keyword evidence="4" id="KW-1185">Reference proteome</keyword>
<feature type="transmembrane region" description="Helical" evidence="2">
    <location>
        <begin position="26"/>
        <end position="46"/>
    </location>
</feature>
<evidence type="ECO:0000313" key="3">
    <source>
        <dbReference type="EMBL" id="GGL57990.1"/>
    </source>
</evidence>
<organism evidence="3 4">
    <name type="scientific">Halocalculus aciditolerans</name>
    <dbReference type="NCBI Taxonomy" id="1383812"/>
    <lineage>
        <taxon>Archaea</taxon>
        <taxon>Methanobacteriati</taxon>
        <taxon>Methanobacteriota</taxon>
        <taxon>Stenosarchaea group</taxon>
        <taxon>Halobacteria</taxon>
        <taxon>Halobacteriales</taxon>
        <taxon>Halobacteriaceae</taxon>
        <taxon>Halocalculus</taxon>
    </lineage>
</organism>
<feature type="region of interest" description="Disordered" evidence="1">
    <location>
        <begin position="80"/>
        <end position="131"/>
    </location>
</feature>
<keyword evidence="2" id="KW-0472">Membrane</keyword>
<dbReference type="Proteomes" id="UP000607197">
    <property type="component" value="Unassembled WGS sequence"/>
</dbReference>
<comment type="caution">
    <text evidence="3">The sequence shown here is derived from an EMBL/GenBank/DDBJ whole genome shotgun (WGS) entry which is preliminary data.</text>
</comment>
<feature type="compositionally biased region" description="Basic and acidic residues" evidence="1">
    <location>
        <begin position="97"/>
        <end position="131"/>
    </location>
</feature>
<dbReference type="RefSeq" id="WP_188977562.1">
    <property type="nucleotide sequence ID" value="NZ_BMPG01000002.1"/>
</dbReference>
<reference evidence="3" key="1">
    <citation type="journal article" date="2014" name="Int. J. Syst. Evol. Microbiol.">
        <title>Complete genome sequence of Corynebacterium casei LMG S-19264T (=DSM 44701T), isolated from a smear-ripened cheese.</title>
        <authorList>
            <consortium name="US DOE Joint Genome Institute (JGI-PGF)"/>
            <person name="Walter F."/>
            <person name="Albersmeier A."/>
            <person name="Kalinowski J."/>
            <person name="Ruckert C."/>
        </authorList>
    </citation>
    <scope>NUCLEOTIDE SEQUENCE</scope>
    <source>
        <strain evidence="3">JCM 19596</strain>
    </source>
</reference>
<keyword evidence="2" id="KW-0812">Transmembrane</keyword>
<proteinExistence type="predicted"/>
<dbReference type="EMBL" id="BMPG01000002">
    <property type="protein sequence ID" value="GGL57990.1"/>
    <property type="molecule type" value="Genomic_DNA"/>
</dbReference>
<evidence type="ECO:0000256" key="2">
    <source>
        <dbReference type="SAM" id="Phobius"/>
    </source>
</evidence>
<reference evidence="3" key="2">
    <citation type="submission" date="2020-09" db="EMBL/GenBank/DDBJ databases">
        <authorList>
            <person name="Sun Q."/>
            <person name="Ohkuma M."/>
        </authorList>
    </citation>
    <scope>NUCLEOTIDE SEQUENCE</scope>
    <source>
        <strain evidence="3">JCM 19596</strain>
    </source>
</reference>
<evidence type="ECO:0000256" key="1">
    <source>
        <dbReference type="SAM" id="MobiDB-lite"/>
    </source>
</evidence>
<keyword evidence="2" id="KW-1133">Transmembrane helix</keyword>
<evidence type="ECO:0000313" key="4">
    <source>
        <dbReference type="Proteomes" id="UP000607197"/>
    </source>
</evidence>
<accession>A0A830FLG5</accession>
<gene>
    <name evidence="3" type="ORF">GCM10009039_15230</name>
</gene>
<name>A0A830FLG5_9EURY</name>